<accession>A0ABN8HGZ1</accession>
<dbReference type="RefSeq" id="WP_305732871.1">
    <property type="nucleotide sequence ID" value="NZ_OW150024.1"/>
</dbReference>
<dbReference type="EMBL" id="OW150024">
    <property type="protein sequence ID" value="CAH2032098.1"/>
    <property type="molecule type" value="Genomic_DNA"/>
</dbReference>
<evidence type="ECO:0000313" key="3">
    <source>
        <dbReference type="Proteomes" id="UP001295463"/>
    </source>
</evidence>
<evidence type="ECO:0008006" key="4">
    <source>
        <dbReference type="Google" id="ProtNLM"/>
    </source>
</evidence>
<name>A0ABN8HGZ1_9BACT</name>
<reference evidence="2 3" key="1">
    <citation type="submission" date="2022-03" db="EMBL/GenBank/DDBJ databases">
        <authorList>
            <person name="Koch H."/>
        </authorList>
    </citation>
    <scope>NUCLEOTIDE SEQUENCE [LARGE SCALE GENOMIC DNA]</scope>
    <source>
        <strain evidence="2 3">G1</strain>
    </source>
</reference>
<sequence>MTSQSMPSGEFRCSKNRGRPKSADPLIFKTVGLTQAQWDWLSLWAFTGNPSRLLSELLDRAMKFWPAGPFLFGHRRKSQ</sequence>
<gene>
    <name evidence="2" type="ORF">GEAMG1_2262</name>
</gene>
<keyword evidence="3" id="KW-1185">Reference proteome</keyword>
<organism evidence="2 3">
    <name type="scientific">Trichlorobacter ammonificans</name>
    <dbReference type="NCBI Taxonomy" id="2916410"/>
    <lineage>
        <taxon>Bacteria</taxon>
        <taxon>Pseudomonadati</taxon>
        <taxon>Thermodesulfobacteriota</taxon>
        <taxon>Desulfuromonadia</taxon>
        <taxon>Geobacterales</taxon>
        <taxon>Geobacteraceae</taxon>
        <taxon>Trichlorobacter</taxon>
    </lineage>
</organism>
<protein>
    <recommendedName>
        <fullName evidence="4">Transposase</fullName>
    </recommendedName>
</protein>
<proteinExistence type="predicted"/>
<evidence type="ECO:0000313" key="2">
    <source>
        <dbReference type="EMBL" id="CAH2032098.1"/>
    </source>
</evidence>
<dbReference type="Proteomes" id="UP001295463">
    <property type="component" value="Chromosome"/>
</dbReference>
<evidence type="ECO:0000256" key="1">
    <source>
        <dbReference type="SAM" id="MobiDB-lite"/>
    </source>
</evidence>
<feature type="region of interest" description="Disordered" evidence="1">
    <location>
        <begin position="1"/>
        <end position="22"/>
    </location>
</feature>